<dbReference type="AlphaFoldDB" id="A0A3S4ZDC7"/>
<proteinExistence type="predicted"/>
<gene>
    <name evidence="1" type="primary">fpr_1</name>
    <name evidence="1" type="ORF">NCTC12905_01510</name>
</gene>
<sequence length="69" mass="7564">MASLENGTFFETTGLPKINPDEDRVMICSSMLSHGAIWKDCARMCESFCVVEGANNALAPYVVERAFMG</sequence>
<protein>
    <submittedName>
        <fullName evidence="1">Ferredoxin--NADP reductase</fullName>
        <ecNumber evidence="1">1.18.1.2</ecNumber>
    </submittedName>
</protein>
<dbReference type="Gene3D" id="3.40.50.80">
    <property type="entry name" value="Nucleotide-binding domain of ferredoxin-NADP reductase (FNR) module"/>
    <property type="match status" value="1"/>
</dbReference>
<reference evidence="1 2" key="1">
    <citation type="submission" date="2018-12" db="EMBL/GenBank/DDBJ databases">
        <authorList>
            <consortium name="Pathogen Informatics"/>
        </authorList>
    </citation>
    <scope>NUCLEOTIDE SEQUENCE [LARGE SCALE GENOMIC DNA]</scope>
    <source>
        <strain evidence="1 2">NCTC12905</strain>
    </source>
</reference>
<dbReference type="EMBL" id="LR134529">
    <property type="protein sequence ID" value="VEJ45833.1"/>
    <property type="molecule type" value="Genomic_DNA"/>
</dbReference>
<dbReference type="GO" id="GO:0004324">
    <property type="term" value="F:ferredoxin-NADP+ reductase activity"/>
    <property type="evidence" value="ECO:0007669"/>
    <property type="project" value="UniProtKB-EC"/>
</dbReference>
<evidence type="ECO:0000313" key="1">
    <source>
        <dbReference type="EMBL" id="VEJ45833.1"/>
    </source>
</evidence>
<evidence type="ECO:0000313" key="2">
    <source>
        <dbReference type="Proteomes" id="UP000274201"/>
    </source>
</evidence>
<keyword evidence="1" id="KW-0560">Oxidoreductase</keyword>
<name>A0A3S4ZDC7_BARVI</name>
<dbReference type="Proteomes" id="UP000274201">
    <property type="component" value="Chromosome"/>
</dbReference>
<accession>A0A3S4ZDC7</accession>
<organism evidence="1 2">
    <name type="scientific">Bartonella vinsonii</name>
    <name type="common">Rochalimaea vinsonii</name>
    <dbReference type="NCBI Taxonomy" id="33047"/>
    <lineage>
        <taxon>Bacteria</taxon>
        <taxon>Pseudomonadati</taxon>
        <taxon>Pseudomonadota</taxon>
        <taxon>Alphaproteobacteria</taxon>
        <taxon>Hyphomicrobiales</taxon>
        <taxon>Bartonellaceae</taxon>
        <taxon>Bartonella</taxon>
    </lineage>
</organism>
<dbReference type="EC" id="1.18.1.2" evidence="1"/>
<dbReference type="InterPro" id="IPR039261">
    <property type="entry name" value="FNR_nucleotide-bd"/>
</dbReference>